<name>A0ABD1V496_9LAMI</name>
<protein>
    <submittedName>
        <fullName evidence="2">Uncharacterized protein</fullName>
    </submittedName>
</protein>
<feature type="compositionally biased region" description="Basic and acidic residues" evidence="1">
    <location>
        <begin position="57"/>
        <end position="67"/>
    </location>
</feature>
<evidence type="ECO:0000313" key="3">
    <source>
        <dbReference type="Proteomes" id="UP001604336"/>
    </source>
</evidence>
<keyword evidence="3" id="KW-1185">Reference proteome</keyword>
<organism evidence="2 3">
    <name type="scientific">Abeliophyllum distichum</name>
    <dbReference type="NCBI Taxonomy" id="126358"/>
    <lineage>
        <taxon>Eukaryota</taxon>
        <taxon>Viridiplantae</taxon>
        <taxon>Streptophyta</taxon>
        <taxon>Embryophyta</taxon>
        <taxon>Tracheophyta</taxon>
        <taxon>Spermatophyta</taxon>
        <taxon>Magnoliopsida</taxon>
        <taxon>eudicotyledons</taxon>
        <taxon>Gunneridae</taxon>
        <taxon>Pentapetalae</taxon>
        <taxon>asterids</taxon>
        <taxon>lamiids</taxon>
        <taxon>Lamiales</taxon>
        <taxon>Oleaceae</taxon>
        <taxon>Forsythieae</taxon>
        <taxon>Abeliophyllum</taxon>
    </lineage>
</organism>
<gene>
    <name evidence="2" type="ORF">Adt_05503</name>
</gene>
<dbReference type="AlphaFoldDB" id="A0ABD1V496"/>
<dbReference type="PANTHER" id="PTHR34778">
    <property type="entry name" value="OS02G0580700 PROTEIN"/>
    <property type="match status" value="1"/>
</dbReference>
<evidence type="ECO:0000256" key="1">
    <source>
        <dbReference type="SAM" id="MobiDB-lite"/>
    </source>
</evidence>
<dbReference type="PANTHER" id="PTHR34778:SF6">
    <property type="entry name" value="SHUGOSHIN C-TERMINAL DOMAIN-CONTAINING PROTEIN"/>
    <property type="match status" value="1"/>
</dbReference>
<reference evidence="3" key="1">
    <citation type="submission" date="2024-07" db="EMBL/GenBank/DDBJ databases">
        <title>Two chromosome-level genome assemblies of Korean endemic species Abeliophyllum distichum and Forsythia ovata (Oleaceae).</title>
        <authorList>
            <person name="Jang H."/>
        </authorList>
    </citation>
    <scope>NUCLEOTIDE SEQUENCE [LARGE SCALE GENOMIC DNA]</scope>
</reference>
<evidence type="ECO:0000313" key="2">
    <source>
        <dbReference type="EMBL" id="KAL2532152.1"/>
    </source>
</evidence>
<feature type="region of interest" description="Disordered" evidence="1">
    <location>
        <begin position="57"/>
        <end position="97"/>
    </location>
</feature>
<accession>A0ABD1V496</accession>
<dbReference type="EMBL" id="JBFOLK010000002">
    <property type="protein sequence ID" value="KAL2532152.1"/>
    <property type="molecule type" value="Genomic_DNA"/>
</dbReference>
<comment type="caution">
    <text evidence="2">The sequence shown here is derived from an EMBL/GenBank/DDBJ whole genome shotgun (WGS) entry which is preliminary data.</text>
</comment>
<dbReference type="Proteomes" id="UP001604336">
    <property type="component" value="Unassembled WGS sequence"/>
</dbReference>
<sequence length="136" mass="15668">MKLRDVLEKLDEQPARLELDNLSQINCDLTDAKISTTNDYSQADSERSFKYTFSRKPKMDSSIKLEEDSSFGESSLKMKSREREGRPSGLQNSILMNKSSSINSRRLLQVAHQVSKNYLHDYVLTIVVAQWTRYVS</sequence>
<proteinExistence type="predicted"/>